<evidence type="ECO:0000256" key="1">
    <source>
        <dbReference type="SAM" id="MobiDB-lite"/>
    </source>
</evidence>
<sequence length="279" mass="30655">MAAEAAVNRLIGIRGTGARWLRPPGNHGVHHEPSSKSDRGRPIARRSDRHVVVQSLPTLELARLCWPSWAGFTVHSYIEVYGQSSHDSLRPRCSQGYSEKGTGTVIPSYSFAPGADRCGTVILLSAAGNRERSANRPAAGQTGKNIAVALRELRIALPQVFPETDLEFYRIVNASSDVHFRRLTERTEATDAEIRNPANLARVRDAVGSPRYLVILGRKAWVAAEWAQLPGERLSACHPAHGGINRKYTSTGRTPSERNHERISLWGGDLIQSLSPSCR</sequence>
<organism evidence="2 3">
    <name type="scientific">Humitalea rosea</name>
    <dbReference type="NCBI Taxonomy" id="990373"/>
    <lineage>
        <taxon>Bacteria</taxon>
        <taxon>Pseudomonadati</taxon>
        <taxon>Pseudomonadota</taxon>
        <taxon>Alphaproteobacteria</taxon>
        <taxon>Acetobacterales</taxon>
        <taxon>Roseomonadaceae</taxon>
        <taxon>Humitalea</taxon>
    </lineage>
</organism>
<dbReference type="EMBL" id="QKYU01000012">
    <property type="protein sequence ID" value="PZW45078.1"/>
    <property type="molecule type" value="Genomic_DNA"/>
</dbReference>
<feature type="region of interest" description="Disordered" evidence="1">
    <location>
        <begin position="21"/>
        <end position="46"/>
    </location>
</feature>
<keyword evidence="3" id="KW-1185">Reference proteome</keyword>
<gene>
    <name evidence="2" type="ORF">C8P66_11295</name>
</gene>
<dbReference type="Proteomes" id="UP000249688">
    <property type="component" value="Unassembled WGS sequence"/>
</dbReference>
<dbReference type="AlphaFoldDB" id="A0A2W7IEJ9"/>
<proteinExistence type="predicted"/>
<comment type="caution">
    <text evidence="2">The sequence shown here is derived from an EMBL/GenBank/DDBJ whole genome shotgun (WGS) entry which is preliminary data.</text>
</comment>
<reference evidence="2 3" key="1">
    <citation type="submission" date="2018-06" db="EMBL/GenBank/DDBJ databases">
        <title>Genomic Encyclopedia of Archaeal and Bacterial Type Strains, Phase II (KMG-II): from individual species to whole genera.</title>
        <authorList>
            <person name="Goeker M."/>
        </authorList>
    </citation>
    <scope>NUCLEOTIDE SEQUENCE [LARGE SCALE GENOMIC DNA]</scope>
    <source>
        <strain evidence="2 3">DSM 24525</strain>
    </source>
</reference>
<protein>
    <recommendedName>
        <fullName evidence="4">Uracil DNA glycosylase superfamily protein</fullName>
    </recommendedName>
</protein>
<accession>A0A2W7IEJ9</accession>
<feature type="compositionally biased region" description="Basic and acidic residues" evidence="1">
    <location>
        <begin position="29"/>
        <end position="46"/>
    </location>
</feature>
<evidence type="ECO:0000313" key="3">
    <source>
        <dbReference type="Proteomes" id="UP000249688"/>
    </source>
</evidence>
<name>A0A2W7IEJ9_9PROT</name>
<evidence type="ECO:0008006" key="4">
    <source>
        <dbReference type="Google" id="ProtNLM"/>
    </source>
</evidence>
<evidence type="ECO:0000313" key="2">
    <source>
        <dbReference type="EMBL" id="PZW45078.1"/>
    </source>
</evidence>